<evidence type="ECO:0000256" key="6">
    <source>
        <dbReference type="ARBA" id="ARBA00022683"/>
    </source>
</evidence>
<evidence type="ECO:0000256" key="2">
    <source>
        <dbReference type="ARBA" id="ARBA00022448"/>
    </source>
</evidence>
<dbReference type="PROSITE" id="PS51094">
    <property type="entry name" value="PTS_EIIA_TYPE_2"/>
    <property type="match status" value="1"/>
</dbReference>
<dbReference type="CDD" id="cd00211">
    <property type="entry name" value="PTS_IIA_fru"/>
    <property type="match status" value="1"/>
</dbReference>
<keyword evidence="6" id="KW-0598">Phosphotransferase system</keyword>
<dbReference type="KEGG" id="lrh:LGG_00400"/>
<dbReference type="PANTHER" id="PTHR36203">
    <property type="entry name" value="ASCORBATE-SPECIFIC PTS SYSTEM EIIA COMPONENT"/>
    <property type="match status" value="1"/>
</dbReference>
<keyword evidence="2" id="KW-0813">Transport</keyword>
<comment type="subcellular location">
    <subcellularLocation>
        <location evidence="1">Cytoplasm</location>
    </subcellularLocation>
</comment>
<evidence type="ECO:0000256" key="10">
    <source>
        <dbReference type="ARBA" id="ARBA00042072"/>
    </source>
</evidence>
<reference evidence="11 12" key="1">
    <citation type="journal article" date="2009" name="J. Bacteriol.">
        <title>Complete genome sequence of the probiotic Lactobacillus rhamnosus ATCC 53103.</title>
        <authorList>
            <person name="Morita H."/>
            <person name="Toh H."/>
            <person name="Oshima K."/>
            <person name="Murakami M."/>
            <person name="Taylor T.D."/>
            <person name="Igimi S."/>
            <person name="Hattori M."/>
        </authorList>
    </citation>
    <scope>NUCLEOTIDE SEQUENCE [LARGE SCALE GENOMIC DNA]</scope>
    <source>
        <strain evidence="12">ATCC 53103 / LMG 18243 / GG [Tokyo]</strain>
    </source>
</reference>
<dbReference type="RefSeq" id="WP_014569060.1">
    <property type="nucleotide sequence ID" value="NC_013198.1"/>
</dbReference>
<evidence type="ECO:0000256" key="3">
    <source>
        <dbReference type="ARBA" id="ARBA00022490"/>
    </source>
</evidence>
<evidence type="ECO:0000256" key="8">
    <source>
        <dbReference type="ARBA" id="ARBA00037387"/>
    </source>
</evidence>
<dbReference type="InterPro" id="IPR051351">
    <property type="entry name" value="Ascorbate-PTS_EIIA_comp"/>
</dbReference>
<dbReference type="InterPro" id="IPR002178">
    <property type="entry name" value="PTS_EIIA_type-2_dom"/>
</dbReference>
<organism evidence="11 12">
    <name type="scientific">Lacticaseibacillus rhamnosus (strain ATCC 53103 / LMG 18243 / GG)</name>
    <name type="common">Lactobacillus rhamnosus</name>
    <dbReference type="NCBI Taxonomy" id="568703"/>
    <lineage>
        <taxon>Bacteria</taxon>
        <taxon>Bacillati</taxon>
        <taxon>Bacillota</taxon>
        <taxon>Bacilli</taxon>
        <taxon>Lactobacillales</taxon>
        <taxon>Lactobacillaceae</taxon>
        <taxon>Lacticaseibacillus</taxon>
    </lineage>
</organism>
<keyword evidence="7" id="KW-0418">Kinase</keyword>
<gene>
    <name evidence="11" type="ordered locus">LRHM_0386</name>
</gene>
<dbReference type="KEGG" id="lrg:LRHM_0386"/>
<dbReference type="PANTHER" id="PTHR36203:SF1">
    <property type="entry name" value="ASCORBATE-SPECIFIC PTS SYSTEM EIIA COMPONENT"/>
    <property type="match status" value="1"/>
</dbReference>
<protein>
    <recommendedName>
        <fullName evidence="9">Ascorbate-specific PTS system EIIA component</fullName>
    </recommendedName>
    <alternativeName>
        <fullName evidence="10">Ascorbate-specific phosphotransferase enzyme IIA component</fullName>
    </alternativeName>
</protein>
<name>A0A7S7FME2_LACRG</name>
<evidence type="ECO:0000256" key="9">
    <source>
        <dbReference type="ARBA" id="ARBA00041175"/>
    </source>
</evidence>
<evidence type="ECO:0000256" key="7">
    <source>
        <dbReference type="ARBA" id="ARBA00022777"/>
    </source>
</evidence>
<keyword evidence="5" id="KW-0808">Transferase</keyword>
<dbReference type="Pfam" id="PF00359">
    <property type="entry name" value="PTS_EIIA_2"/>
    <property type="match status" value="1"/>
</dbReference>
<sequence length="149" mass="16633">MLDDLITREMIQFSDKTLDWKEAIKLAARPLKDFGFIEPRYIEAMINKVEKYGAFIHIGKGIALPHARPEEGAKRVGMSVLKMSHPVLLLGQKEHPITVFICLSAVDNTMHLKALAQLTTILSDEHNLACLLNAQNDEEIISVLSEGAK</sequence>
<proteinExistence type="predicted"/>
<comment type="function">
    <text evidence="8">The phosphoenolpyruvate-dependent sugar phosphotransferase system (sugar PTS), a major carbohydrate active transport system, catalyzes the phosphorylation of incoming sugar substrates concomitantly with their translocation across the cell membrane. The enzyme II UlaABC PTS system is involved in ascorbate transport.</text>
</comment>
<evidence type="ECO:0000256" key="5">
    <source>
        <dbReference type="ARBA" id="ARBA00022679"/>
    </source>
</evidence>
<keyword evidence="4" id="KW-0597">Phosphoprotein</keyword>
<dbReference type="AlphaFoldDB" id="A0A7S7FME2"/>
<dbReference type="Gene3D" id="3.40.930.10">
    <property type="entry name" value="Mannitol-specific EII, Chain A"/>
    <property type="match status" value="1"/>
</dbReference>
<keyword evidence="3" id="KW-0963">Cytoplasm</keyword>
<accession>A0A7S7FME2</accession>
<dbReference type="GO" id="GO:0005737">
    <property type="term" value="C:cytoplasm"/>
    <property type="evidence" value="ECO:0007669"/>
    <property type="project" value="UniProtKB-SubCell"/>
</dbReference>
<evidence type="ECO:0000256" key="4">
    <source>
        <dbReference type="ARBA" id="ARBA00022553"/>
    </source>
</evidence>
<evidence type="ECO:0000256" key="1">
    <source>
        <dbReference type="ARBA" id="ARBA00004496"/>
    </source>
</evidence>
<dbReference type="GO" id="GO:0016301">
    <property type="term" value="F:kinase activity"/>
    <property type="evidence" value="ECO:0007669"/>
    <property type="project" value="UniProtKB-KW"/>
</dbReference>
<dbReference type="GO" id="GO:0009401">
    <property type="term" value="P:phosphoenolpyruvate-dependent sugar phosphotransferase system"/>
    <property type="evidence" value="ECO:0007669"/>
    <property type="project" value="UniProtKB-KW"/>
</dbReference>
<dbReference type="Proteomes" id="UP000002067">
    <property type="component" value="Chromosome"/>
</dbReference>
<evidence type="ECO:0000313" key="12">
    <source>
        <dbReference type="Proteomes" id="UP000002067"/>
    </source>
</evidence>
<evidence type="ECO:0000313" key="11">
    <source>
        <dbReference type="EMBL" id="BAI40913.1"/>
    </source>
</evidence>
<dbReference type="EMBL" id="AP011548">
    <property type="protein sequence ID" value="BAI40913.1"/>
    <property type="molecule type" value="Genomic_DNA"/>
</dbReference>
<dbReference type="InterPro" id="IPR016152">
    <property type="entry name" value="PTrfase/Anion_transptr"/>
</dbReference>
<dbReference type="SUPFAM" id="SSF55804">
    <property type="entry name" value="Phoshotransferase/anion transport protein"/>
    <property type="match status" value="1"/>
</dbReference>